<evidence type="ECO:0000256" key="4">
    <source>
        <dbReference type="ARBA" id="ARBA00022490"/>
    </source>
</evidence>
<reference evidence="11 12" key="1">
    <citation type="journal article" date="2018" name="Science">
        <title>The opium poppy genome and morphinan production.</title>
        <authorList>
            <person name="Guo L."/>
            <person name="Winzer T."/>
            <person name="Yang X."/>
            <person name="Li Y."/>
            <person name="Ning Z."/>
            <person name="He Z."/>
            <person name="Teodor R."/>
            <person name="Lu Y."/>
            <person name="Bowser T.A."/>
            <person name="Graham I.A."/>
            <person name="Ye K."/>
        </authorList>
    </citation>
    <scope>NUCLEOTIDE SEQUENCE [LARGE SCALE GENOMIC DNA]</scope>
    <source>
        <strain evidence="12">cv. HN1</strain>
        <tissue evidence="11">Leaves</tissue>
    </source>
</reference>
<dbReference type="PANTHER" id="PTHR11886:SF56">
    <property type="entry name" value="OS02G0580400 PROTEIN"/>
    <property type="match status" value="1"/>
</dbReference>
<keyword evidence="3" id="KW-0813">Transport</keyword>
<gene>
    <name evidence="11" type="ORF">C5167_023138</name>
</gene>
<keyword evidence="7" id="KW-0653">Protein transport</keyword>
<keyword evidence="9" id="KW-0539">Nucleus</keyword>
<dbReference type="GO" id="GO:0005634">
    <property type="term" value="C:nucleus"/>
    <property type="evidence" value="ECO:0007669"/>
    <property type="project" value="UniProtKB-SubCell"/>
</dbReference>
<dbReference type="Proteomes" id="UP000316621">
    <property type="component" value="Chromosome 5"/>
</dbReference>
<evidence type="ECO:0000256" key="9">
    <source>
        <dbReference type="ARBA" id="ARBA00023242"/>
    </source>
</evidence>
<comment type="similarity">
    <text evidence="10">Belongs to the dynein light chain family.</text>
</comment>
<dbReference type="GO" id="GO:0051028">
    <property type="term" value="P:mRNA transport"/>
    <property type="evidence" value="ECO:0007669"/>
    <property type="project" value="UniProtKB-KW"/>
</dbReference>
<evidence type="ECO:0000256" key="7">
    <source>
        <dbReference type="ARBA" id="ARBA00022927"/>
    </source>
</evidence>
<keyword evidence="10" id="KW-0243">Dynein</keyword>
<keyword evidence="10" id="KW-0505">Motor protein</keyword>
<dbReference type="InterPro" id="IPR037177">
    <property type="entry name" value="DLC_sf"/>
</dbReference>
<protein>
    <recommendedName>
        <fullName evidence="10">Dynein light chain</fullName>
    </recommendedName>
</protein>
<dbReference type="GO" id="GO:0045505">
    <property type="term" value="F:dynein intermediate chain binding"/>
    <property type="evidence" value="ECO:0007669"/>
    <property type="project" value="TreeGrafter"/>
</dbReference>
<comment type="subcellular location">
    <subcellularLocation>
        <location evidence="2 10">Cytoplasm</location>
        <location evidence="2 10">Cytoskeleton</location>
    </subcellularLocation>
    <subcellularLocation>
        <location evidence="1">Nucleus</location>
    </subcellularLocation>
</comment>
<dbReference type="STRING" id="3469.A0A4Y7JMW9"/>
<dbReference type="SMART" id="SM01375">
    <property type="entry name" value="Dynein_light"/>
    <property type="match status" value="1"/>
</dbReference>
<evidence type="ECO:0000313" key="11">
    <source>
        <dbReference type="EMBL" id="RZC61390.1"/>
    </source>
</evidence>
<name>A0A4Y7JMW9_PAPSO</name>
<evidence type="ECO:0000256" key="10">
    <source>
        <dbReference type="RuleBase" id="RU365010"/>
    </source>
</evidence>
<dbReference type="GO" id="GO:0005868">
    <property type="term" value="C:cytoplasmic dynein complex"/>
    <property type="evidence" value="ECO:0007669"/>
    <property type="project" value="TreeGrafter"/>
</dbReference>
<dbReference type="InterPro" id="IPR001372">
    <property type="entry name" value="Dynein_light_chain_typ-1/2"/>
</dbReference>
<evidence type="ECO:0000256" key="6">
    <source>
        <dbReference type="ARBA" id="ARBA00022816"/>
    </source>
</evidence>
<evidence type="ECO:0000256" key="5">
    <source>
        <dbReference type="ARBA" id="ARBA00022701"/>
    </source>
</evidence>
<dbReference type="FunFam" id="3.30.740.10:FF:000005">
    <property type="entry name" value="Dynein light chain"/>
    <property type="match status" value="1"/>
</dbReference>
<organism evidence="11 12">
    <name type="scientific">Papaver somniferum</name>
    <name type="common">Opium poppy</name>
    <dbReference type="NCBI Taxonomy" id="3469"/>
    <lineage>
        <taxon>Eukaryota</taxon>
        <taxon>Viridiplantae</taxon>
        <taxon>Streptophyta</taxon>
        <taxon>Embryophyta</taxon>
        <taxon>Tracheophyta</taxon>
        <taxon>Spermatophyta</taxon>
        <taxon>Magnoliopsida</taxon>
        <taxon>Ranunculales</taxon>
        <taxon>Papaveraceae</taxon>
        <taxon>Papaveroideae</taxon>
        <taxon>Papaver</taxon>
    </lineage>
</organism>
<keyword evidence="5 10" id="KW-0493">Microtubule</keyword>
<dbReference type="OMA" id="RRQKPNN"/>
<keyword evidence="6" id="KW-0509">mRNA transport</keyword>
<dbReference type="PANTHER" id="PTHR11886">
    <property type="entry name" value="DYNEIN LIGHT CHAIN"/>
    <property type="match status" value="1"/>
</dbReference>
<dbReference type="OrthoDB" id="10033309at2759"/>
<dbReference type="SUPFAM" id="SSF54648">
    <property type="entry name" value="DLC"/>
    <property type="match status" value="1"/>
</dbReference>
<accession>A0A4Y7JMW9</accession>
<evidence type="ECO:0000256" key="8">
    <source>
        <dbReference type="ARBA" id="ARBA00023212"/>
    </source>
</evidence>
<dbReference type="GO" id="GO:0005874">
    <property type="term" value="C:microtubule"/>
    <property type="evidence" value="ECO:0007669"/>
    <property type="project" value="UniProtKB-KW"/>
</dbReference>
<dbReference type="Pfam" id="PF01221">
    <property type="entry name" value="Dynein_light"/>
    <property type="match status" value="1"/>
</dbReference>
<evidence type="ECO:0000256" key="1">
    <source>
        <dbReference type="ARBA" id="ARBA00004123"/>
    </source>
</evidence>
<dbReference type="Gene3D" id="3.30.740.10">
    <property type="entry name" value="Protein Inhibitor Of Neuronal Nitric Oxide Synthase"/>
    <property type="match status" value="1"/>
</dbReference>
<keyword evidence="4 10" id="KW-0963">Cytoplasm</keyword>
<dbReference type="GO" id="GO:0007017">
    <property type="term" value="P:microtubule-based process"/>
    <property type="evidence" value="ECO:0007669"/>
    <property type="project" value="InterPro"/>
</dbReference>
<keyword evidence="8 10" id="KW-0206">Cytoskeleton</keyword>
<dbReference type="EMBL" id="CM010719">
    <property type="protein sequence ID" value="RZC61390.1"/>
    <property type="molecule type" value="Genomic_DNA"/>
</dbReference>
<evidence type="ECO:0000256" key="3">
    <source>
        <dbReference type="ARBA" id="ARBA00022448"/>
    </source>
</evidence>
<dbReference type="AlphaFoldDB" id="A0A4Y7JMW9"/>
<proteinExistence type="inferred from homology"/>
<keyword evidence="12" id="KW-1185">Reference proteome</keyword>
<evidence type="ECO:0000313" key="12">
    <source>
        <dbReference type="Proteomes" id="UP000316621"/>
    </source>
</evidence>
<dbReference type="GO" id="GO:0015031">
    <property type="term" value="P:protein transport"/>
    <property type="evidence" value="ECO:0007669"/>
    <property type="project" value="UniProtKB-KW"/>
</dbReference>
<sequence>MDKTATDTTTAAKATKIKRTSSSEVMKLATLAVELNITVRSSNMHVTMQEKAFIFTRKLLTVNKSNTKNTKPTPTQIALAIKKEFDASYGPAWHCIVGKSFGSFVTHSPGGFLYFSIDNLYLLLFKTEVQPVIQ</sequence>
<dbReference type="Gramene" id="RZC61390">
    <property type="protein sequence ID" value="RZC61390"/>
    <property type="gene ID" value="C5167_023138"/>
</dbReference>
<evidence type="ECO:0000256" key="2">
    <source>
        <dbReference type="ARBA" id="ARBA00004245"/>
    </source>
</evidence>